<dbReference type="Gene3D" id="3.90.550.10">
    <property type="entry name" value="Spore Coat Polysaccharide Biosynthesis Protein SpsA, Chain A"/>
    <property type="match status" value="1"/>
</dbReference>
<reference evidence="4" key="1">
    <citation type="submission" date="2016-10" db="EMBL/GenBank/DDBJ databases">
        <authorList>
            <person name="Varghese N."/>
            <person name="Submissions S."/>
        </authorList>
    </citation>
    <scope>NUCLEOTIDE SEQUENCE [LARGE SCALE GENOMIC DNA]</scope>
    <source>
        <strain evidence="4">DSM 45405</strain>
    </source>
</reference>
<dbReference type="Proteomes" id="UP000182915">
    <property type="component" value="Chromosome I"/>
</dbReference>
<dbReference type="InterPro" id="IPR034683">
    <property type="entry name" value="IspD/TarI"/>
</dbReference>
<dbReference type="InterPro" id="IPR029044">
    <property type="entry name" value="Nucleotide-diphossugar_trans"/>
</dbReference>
<dbReference type="AlphaFoldDB" id="A0A1H6KAT8"/>
<dbReference type="Pfam" id="PF01128">
    <property type="entry name" value="IspD"/>
    <property type="match status" value="1"/>
</dbReference>
<organism evidence="3 4">
    <name type="scientific">Mycolicibacterium rutilum</name>
    <name type="common">Mycobacterium rutilum</name>
    <dbReference type="NCBI Taxonomy" id="370526"/>
    <lineage>
        <taxon>Bacteria</taxon>
        <taxon>Bacillati</taxon>
        <taxon>Actinomycetota</taxon>
        <taxon>Actinomycetes</taxon>
        <taxon>Mycobacteriales</taxon>
        <taxon>Mycobacteriaceae</taxon>
        <taxon>Mycolicibacterium</taxon>
    </lineage>
</organism>
<evidence type="ECO:0000256" key="1">
    <source>
        <dbReference type="ARBA" id="ARBA00022679"/>
    </source>
</evidence>
<dbReference type="STRING" id="370526.SAMN04489835_3331"/>
<accession>A0A1H6KAT8</accession>
<gene>
    <name evidence="3" type="ORF">SAMN04489835_3331</name>
</gene>
<dbReference type="SUPFAM" id="SSF53448">
    <property type="entry name" value="Nucleotide-diphospho-sugar transferases"/>
    <property type="match status" value="1"/>
</dbReference>
<dbReference type="OrthoDB" id="9802561at2"/>
<keyword evidence="4" id="KW-1185">Reference proteome</keyword>
<dbReference type="EMBL" id="LT629971">
    <property type="protein sequence ID" value="SEH72586.1"/>
    <property type="molecule type" value="Genomic_DNA"/>
</dbReference>
<dbReference type="GO" id="GO:0070567">
    <property type="term" value="F:cytidylyltransferase activity"/>
    <property type="evidence" value="ECO:0007669"/>
    <property type="project" value="InterPro"/>
</dbReference>
<dbReference type="RefSeq" id="WP_157897712.1">
    <property type="nucleotide sequence ID" value="NZ_LT629971.1"/>
</dbReference>
<keyword evidence="1 3" id="KW-0808">Transferase</keyword>
<evidence type="ECO:0000313" key="4">
    <source>
        <dbReference type="Proteomes" id="UP000182915"/>
    </source>
</evidence>
<evidence type="ECO:0000313" key="3">
    <source>
        <dbReference type="EMBL" id="SEH72586.1"/>
    </source>
</evidence>
<sequence>MAPTPLLPAIVPVPTEAADAARYLLDGRATLLRVVRDLLESVSDPTAVVVVSAPSSVRAIGDLLAADGLGAIPVVAADAPADRMRCLAAGFEYVAAQPVSPRYLLVHDVRQPLTSAAVRERVVAELVGGAAVVLPLLPVTDSVKAVDASDAVTATLDRSTLRAVQYPRGFAADALARLVASGEADELTAATRSAMPITTVEGDADGFIADLPRDAAFVEAVMASRRG</sequence>
<proteinExistence type="predicted"/>
<keyword evidence="2 3" id="KW-0548">Nucleotidyltransferase</keyword>
<protein>
    <submittedName>
        <fullName evidence="3">2-C-methyl-D-erythritol 4-phosphate cytidylyltransferase</fullName>
    </submittedName>
</protein>
<evidence type="ECO:0000256" key="2">
    <source>
        <dbReference type="ARBA" id="ARBA00022695"/>
    </source>
</evidence>
<name>A0A1H6KAT8_MYCRU</name>